<evidence type="ECO:0000259" key="6">
    <source>
        <dbReference type="Pfam" id="PF00676"/>
    </source>
</evidence>
<reference evidence="7 8" key="1">
    <citation type="submission" date="2017-09" db="EMBL/GenBank/DDBJ databases">
        <title>Comparative genomics of rhizobia isolated from Phaseolus vulgaris in China.</title>
        <authorList>
            <person name="Tong W."/>
        </authorList>
    </citation>
    <scope>NUCLEOTIDE SEQUENCE [LARGE SCALE GENOMIC DNA]</scope>
    <source>
        <strain evidence="7 8">C5</strain>
    </source>
</reference>
<evidence type="ECO:0000313" key="7">
    <source>
        <dbReference type="EMBL" id="PDT00013.1"/>
    </source>
</evidence>
<evidence type="ECO:0000256" key="2">
    <source>
        <dbReference type="ARBA" id="ARBA00023002"/>
    </source>
</evidence>
<evidence type="ECO:0000313" key="8">
    <source>
        <dbReference type="Proteomes" id="UP000220768"/>
    </source>
</evidence>
<keyword evidence="2" id="KW-0560">Oxidoreductase</keyword>
<comment type="function">
    <text evidence="4">The pyruvate dehydrogenase complex catalyzes the overall conversion of pyruvate to acetyl-CoA and CO(2). It contains multiple copies of three enzymatic components: pyruvate dehydrogenase (E1), dihydrolipoamide acetyltransferase (E2) and lipoamide dehydrogenase (E3).</text>
</comment>
<sequence>MSGLQLSQDKLLEVYRSMRMIRRFEERVMDEMATGDIPGNTHLYAGEEASAVGICLHLREDDYISSTHRGHGHSIAKGV</sequence>
<dbReference type="AlphaFoldDB" id="A0A2A6J2E5"/>
<feature type="domain" description="Dehydrogenase E1 component" evidence="6">
    <location>
        <begin position="17"/>
        <end position="79"/>
    </location>
</feature>
<comment type="catalytic activity">
    <reaction evidence="5">
        <text>N(6)-[(R)-lipoyl]-L-lysyl-[protein] + pyruvate + H(+) = N(6)-[(R)-S(8)-acetyldihydrolipoyl]-L-lysyl-[protein] + CO2</text>
        <dbReference type="Rhea" id="RHEA:19189"/>
        <dbReference type="Rhea" id="RHEA-COMP:10474"/>
        <dbReference type="Rhea" id="RHEA-COMP:10478"/>
        <dbReference type="ChEBI" id="CHEBI:15361"/>
        <dbReference type="ChEBI" id="CHEBI:15378"/>
        <dbReference type="ChEBI" id="CHEBI:16526"/>
        <dbReference type="ChEBI" id="CHEBI:83099"/>
        <dbReference type="ChEBI" id="CHEBI:83111"/>
        <dbReference type="EC" id="1.2.4.1"/>
    </reaction>
</comment>
<dbReference type="GO" id="GO:0004739">
    <property type="term" value="F:pyruvate dehydrogenase (acetyl-transferring) activity"/>
    <property type="evidence" value="ECO:0007669"/>
    <property type="project" value="UniProtKB-EC"/>
</dbReference>
<dbReference type="RefSeq" id="WP_245436918.1">
    <property type="nucleotide sequence ID" value="NZ_NWSV01000059.1"/>
</dbReference>
<accession>A0A2A6J2E5</accession>
<organism evidence="7 8">
    <name type="scientific">Rhizobium chutanense</name>
    <dbReference type="NCBI Taxonomy" id="2035448"/>
    <lineage>
        <taxon>Bacteria</taxon>
        <taxon>Pseudomonadati</taxon>
        <taxon>Pseudomonadota</taxon>
        <taxon>Alphaproteobacteria</taxon>
        <taxon>Hyphomicrobiales</taxon>
        <taxon>Rhizobiaceae</taxon>
        <taxon>Rhizobium/Agrobacterium group</taxon>
        <taxon>Rhizobium</taxon>
    </lineage>
</organism>
<proteinExistence type="predicted"/>
<dbReference type="Gene3D" id="3.40.50.970">
    <property type="match status" value="1"/>
</dbReference>
<feature type="non-terminal residue" evidence="7">
    <location>
        <position position="79"/>
    </location>
</feature>
<dbReference type="Pfam" id="PF00676">
    <property type="entry name" value="E1_dh"/>
    <property type="match status" value="1"/>
</dbReference>
<keyword evidence="3" id="KW-0786">Thiamine pyrophosphate</keyword>
<keyword evidence="8" id="KW-1185">Reference proteome</keyword>
<evidence type="ECO:0000256" key="5">
    <source>
        <dbReference type="ARBA" id="ARBA00051231"/>
    </source>
</evidence>
<evidence type="ECO:0000256" key="1">
    <source>
        <dbReference type="ARBA" id="ARBA00001964"/>
    </source>
</evidence>
<dbReference type="GO" id="GO:0006086">
    <property type="term" value="P:pyruvate decarboxylation to acetyl-CoA"/>
    <property type="evidence" value="ECO:0007669"/>
    <property type="project" value="TreeGrafter"/>
</dbReference>
<comment type="cofactor">
    <cofactor evidence="1">
        <name>thiamine diphosphate</name>
        <dbReference type="ChEBI" id="CHEBI:58937"/>
    </cofactor>
</comment>
<dbReference type="InterPro" id="IPR029061">
    <property type="entry name" value="THDP-binding"/>
</dbReference>
<protein>
    <submittedName>
        <fullName evidence="7">ABC transporter substrate-binding protein</fullName>
    </submittedName>
</protein>
<dbReference type="SUPFAM" id="SSF52518">
    <property type="entry name" value="Thiamin diphosphate-binding fold (THDP-binding)"/>
    <property type="match status" value="1"/>
</dbReference>
<dbReference type="PANTHER" id="PTHR11516:SF60">
    <property type="entry name" value="PYRUVATE DEHYDROGENASE E1 COMPONENT SUBUNIT ALPHA"/>
    <property type="match status" value="1"/>
</dbReference>
<dbReference type="Proteomes" id="UP000220768">
    <property type="component" value="Unassembled WGS sequence"/>
</dbReference>
<dbReference type="InterPro" id="IPR001017">
    <property type="entry name" value="DH_E1"/>
</dbReference>
<evidence type="ECO:0000256" key="3">
    <source>
        <dbReference type="ARBA" id="ARBA00023052"/>
    </source>
</evidence>
<evidence type="ECO:0000256" key="4">
    <source>
        <dbReference type="ARBA" id="ARBA00025211"/>
    </source>
</evidence>
<dbReference type="InterPro" id="IPR050642">
    <property type="entry name" value="PDH_E1_Alpha_Subunit"/>
</dbReference>
<comment type="caution">
    <text evidence="7">The sequence shown here is derived from an EMBL/GenBank/DDBJ whole genome shotgun (WGS) entry which is preliminary data.</text>
</comment>
<dbReference type="PANTHER" id="PTHR11516">
    <property type="entry name" value="PYRUVATE DEHYDROGENASE E1 COMPONENT, ALPHA SUBUNIT BACTERIAL AND ORGANELLAR"/>
    <property type="match status" value="1"/>
</dbReference>
<gene>
    <name evidence="7" type="ORF">CO666_32980</name>
</gene>
<name>A0A2A6J2E5_9HYPH</name>
<dbReference type="EMBL" id="NWSV01000059">
    <property type="protein sequence ID" value="PDT00013.1"/>
    <property type="molecule type" value="Genomic_DNA"/>
</dbReference>